<keyword evidence="1" id="KW-0812">Transmembrane</keyword>
<keyword evidence="1" id="KW-0472">Membrane</keyword>
<name>A0A318HU04_9BACT</name>
<organism evidence="2 3">
    <name type="scientific">Hoylesella shahii DSM 15611 = JCM 12083</name>
    <dbReference type="NCBI Taxonomy" id="1122991"/>
    <lineage>
        <taxon>Bacteria</taxon>
        <taxon>Pseudomonadati</taxon>
        <taxon>Bacteroidota</taxon>
        <taxon>Bacteroidia</taxon>
        <taxon>Bacteroidales</taxon>
        <taxon>Prevotellaceae</taxon>
        <taxon>Hoylesella</taxon>
    </lineage>
</organism>
<dbReference type="RefSeq" id="WP_244912964.1">
    <property type="nucleotide sequence ID" value="NZ_QJJX01000079.1"/>
</dbReference>
<comment type="caution">
    <text evidence="2">The sequence shown here is derived from an EMBL/GenBank/DDBJ whole genome shotgun (WGS) entry which is preliminary data.</text>
</comment>
<evidence type="ECO:0008006" key="4">
    <source>
        <dbReference type="Google" id="ProtNLM"/>
    </source>
</evidence>
<sequence length="199" mass="23937">MLNEVVITAPAPKPKSFVDIIVPSINSNDMKIKKYRISPKEVKREIFMRALIIFPMVYLFFSCTYHKVNDSIKKKMIVAQSDTFQKRKEVFGHFVKEFHNNRTFMLSRIKDGIKGFNTDDHLIDDTLETEYIWKKKDIVIYMEDVNKAFYSSEYKKEYRILENKDIEEYIYIPNSSCFYKCIFRFTDKWYMVEFIVNTL</sequence>
<dbReference type="AlphaFoldDB" id="A0A318HU04"/>
<protein>
    <recommendedName>
        <fullName evidence="4">DUF4348 domain-containing protein</fullName>
    </recommendedName>
</protein>
<dbReference type="Gene3D" id="3.10.450.410">
    <property type="match status" value="1"/>
</dbReference>
<evidence type="ECO:0000256" key="1">
    <source>
        <dbReference type="SAM" id="Phobius"/>
    </source>
</evidence>
<dbReference type="Proteomes" id="UP000248314">
    <property type="component" value="Unassembled WGS sequence"/>
</dbReference>
<evidence type="ECO:0000313" key="3">
    <source>
        <dbReference type="Proteomes" id="UP000248314"/>
    </source>
</evidence>
<keyword evidence="3" id="KW-1185">Reference proteome</keyword>
<gene>
    <name evidence="2" type="ORF">EJ73_02867</name>
</gene>
<reference evidence="2 3" key="1">
    <citation type="submission" date="2018-05" db="EMBL/GenBank/DDBJ databases">
        <title>Genomic Encyclopedia of Type Strains, Phase I: the one thousand microbial genomes (KMG-I) project.</title>
        <authorList>
            <person name="Kyrpides N."/>
        </authorList>
    </citation>
    <scope>NUCLEOTIDE SEQUENCE [LARGE SCALE GENOMIC DNA]</scope>
    <source>
        <strain evidence="2 3">DSM 15611</strain>
    </source>
</reference>
<dbReference type="EMBL" id="QJJX01000079">
    <property type="protein sequence ID" value="PXX15104.1"/>
    <property type="molecule type" value="Genomic_DNA"/>
</dbReference>
<keyword evidence="1" id="KW-1133">Transmembrane helix</keyword>
<accession>A0A318HU04</accession>
<proteinExistence type="predicted"/>
<evidence type="ECO:0000313" key="2">
    <source>
        <dbReference type="EMBL" id="PXX15104.1"/>
    </source>
</evidence>
<feature type="transmembrane region" description="Helical" evidence="1">
    <location>
        <begin position="46"/>
        <end position="66"/>
    </location>
</feature>